<dbReference type="Ensembl" id="ENSCCRT00000146901.1">
    <property type="protein sequence ID" value="ENSCCRP00000167104.1"/>
    <property type="gene ID" value="ENSCCRG00000055115.1"/>
</dbReference>
<dbReference type="AlphaFoldDB" id="A0A9J8CAV1"/>
<feature type="region of interest" description="Disordered" evidence="1">
    <location>
        <begin position="47"/>
        <end position="79"/>
    </location>
</feature>
<keyword evidence="4" id="KW-1185">Reference proteome</keyword>
<dbReference type="GeneTree" id="ENSGT00390000010822"/>
<evidence type="ECO:0000259" key="2">
    <source>
        <dbReference type="Pfam" id="PF21373"/>
    </source>
</evidence>
<evidence type="ECO:0000313" key="4">
    <source>
        <dbReference type="Proteomes" id="UP001108240"/>
    </source>
</evidence>
<evidence type="ECO:0000256" key="1">
    <source>
        <dbReference type="SAM" id="MobiDB-lite"/>
    </source>
</evidence>
<dbReference type="Proteomes" id="UP001108240">
    <property type="component" value="Unplaced"/>
</dbReference>
<proteinExistence type="predicted"/>
<dbReference type="Pfam" id="PF21373">
    <property type="entry name" value="ZNHIT3_C"/>
    <property type="match status" value="1"/>
</dbReference>
<sequence length="164" mass="18382">MTHTWGRTPRPQRSNTGSVPKRKRDKNPSCSFVEFVANMFLNTDVRPAESDNACHPVKESDSASSSSTPASSAEQPWTVEDRFDEDIQTDKVPLQKLQQLADSEALKGLLRNPHLRRLMMSVDSAEDKAKATKDAMQEPLFVEFADQCLKIIEPTEAENDDDGF</sequence>
<feature type="region of interest" description="Disordered" evidence="1">
    <location>
        <begin position="1"/>
        <end position="28"/>
    </location>
</feature>
<reference evidence="3" key="2">
    <citation type="submission" date="2025-09" db="UniProtKB">
        <authorList>
            <consortium name="Ensembl"/>
        </authorList>
    </citation>
    <scope>IDENTIFICATION</scope>
</reference>
<organism evidence="3 4">
    <name type="scientific">Cyprinus carpio carpio</name>
    <dbReference type="NCBI Taxonomy" id="630221"/>
    <lineage>
        <taxon>Eukaryota</taxon>
        <taxon>Metazoa</taxon>
        <taxon>Chordata</taxon>
        <taxon>Craniata</taxon>
        <taxon>Vertebrata</taxon>
        <taxon>Euteleostomi</taxon>
        <taxon>Actinopterygii</taxon>
        <taxon>Neopterygii</taxon>
        <taxon>Teleostei</taxon>
        <taxon>Ostariophysi</taxon>
        <taxon>Cypriniformes</taxon>
        <taxon>Cyprinidae</taxon>
        <taxon>Cyprininae</taxon>
        <taxon>Cyprinus</taxon>
    </lineage>
</organism>
<reference evidence="3" key="1">
    <citation type="submission" date="2025-08" db="UniProtKB">
        <authorList>
            <consortium name="Ensembl"/>
        </authorList>
    </citation>
    <scope>IDENTIFICATION</scope>
</reference>
<feature type="compositionally biased region" description="Polar residues" evidence="1">
    <location>
        <begin position="1"/>
        <end position="18"/>
    </location>
</feature>
<accession>A0A9J8CAV1</accession>
<feature type="compositionally biased region" description="Low complexity" evidence="1">
    <location>
        <begin position="62"/>
        <end position="73"/>
    </location>
</feature>
<feature type="domain" description="Zinc finger HIT" evidence="2">
    <location>
        <begin position="95"/>
        <end position="152"/>
    </location>
</feature>
<evidence type="ECO:0000313" key="3">
    <source>
        <dbReference type="Ensembl" id="ENSCCRP00000167104.1"/>
    </source>
</evidence>
<protein>
    <submittedName>
        <fullName evidence="3">Zinc finger, HIT-type containing 3</fullName>
    </submittedName>
</protein>
<dbReference type="InterPro" id="IPR048371">
    <property type="entry name" value="ZNHIT3_C"/>
</dbReference>
<name>A0A9J8CAV1_CYPCA</name>